<evidence type="ECO:0000313" key="2">
    <source>
        <dbReference type="Proteomes" id="UP001564408"/>
    </source>
</evidence>
<gene>
    <name evidence="1" type="ORF">ABC977_14375</name>
</gene>
<reference evidence="1 2" key="1">
    <citation type="submission" date="2024-05" db="EMBL/GenBank/DDBJ databases">
        <title>Genome Sequence and Characterization of the New Strain Purple Sulfur Bacterium of Genus Thioalkalicoccus.</title>
        <authorList>
            <person name="Bryantseva I.A."/>
            <person name="Kyndt J.A."/>
            <person name="Imhoff J.F."/>
        </authorList>
    </citation>
    <scope>NUCLEOTIDE SEQUENCE [LARGE SCALE GENOMIC DNA]</scope>
    <source>
        <strain evidence="1 2">Um2</strain>
    </source>
</reference>
<evidence type="ECO:0000313" key="1">
    <source>
        <dbReference type="EMBL" id="MEY6433590.1"/>
    </source>
</evidence>
<comment type="caution">
    <text evidence="1">The sequence shown here is derived from an EMBL/GenBank/DDBJ whole genome shotgun (WGS) entry which is preliminary data.</text>
</comment>
<dbReference type="Pfam" id="PF10049">
    <property type="entry name" value="DUF2283"/>
    <property type="match status" value="1"/>
</dbReference>
<protein>
    <submittedName>
        <fullName evidence="1">DUF2283 domain-containing protein</fullName>
    </submittedName>
</protein>
<dbReference type="Proteomes" id="UP001564408">
    <property type="component" value="Unassembled WGS sequence"/>
</dbReference>
<dbReference type="RefSeq" id="WP_369667976.1">
    <property type="nucleotide sequence ID" value="NZ_JBDKXB010000024.1"/>
</dbReference>
<keyword evidence="2" id="KW-1185">Reference proteome</keyword>
<dbReference type="InterPro" id="IPR019270">
    <property type="entry name" value="DUF2283"/>
</dbReference>
<dbReference type="EMBL" id="JBDKXB010000024">
    <property type="protein sequence ID" value="MEY6433590.1"/>
    <property type="molecule type" value="Genomic_DNA"/>
</dbReference>
<accession>A0ABV4BH96</accession>
<sequence length="62" mass="6590">MKLEFDPIADAAYFEIARGEIAATREIEPGINGDYDAEGHLIGIEVLGVSKRSDVEGVAKAA</sequence>
<organism evidence="1 2">
    <name type="scientific">Thioalkalicoccus limnaeus</name>
    <dbReference type="NCBI Taxonomy" id="120681"/>
    <lineage>
        <taxon>Bacteria</taxon>
        <taxon>Pseudomonadati</taxon>
        <taxon>Pseudomonadota</taxon>
        <taxon>Gammaproteobacteria</taxon>
        <taxon>Chromatiales</taxon>
        <taxon>Chromatiaceae</taxon>
        <taxon>Thioalkalicoccus</taxon>
    </lineage>
</organism>
<proteinExistence type="predicted"/>
<name>A0ABV4BH96_9GAMM</name>